<protein>
    <recommendedName>
        <fullName evidence="4">DNA topoisomerase (ATP-hydrolyzing)</fullName>
    </recommendedName>
</protein>
<evidence type="ECO:0000313" key="2">
    <source>
        <dbReference type="EMBL" id="MFC5949755.1"/>
    </source>
</evidence>
<dbReference type="InterPro" id="IPR013760">
    <property type="entry name" value="Topo_IIA-like_dom_sf"/>
</dbReference>
<sequence>MSSEERAEHVRHARQRLAVLHSLALGLDNARAVSDTLMASENRAAALIALQELLGVDDTGARAIAELQWARLTKDTRPHVTQEIEEIEAEIRGLEG</sequence>
<dbReference type="SUPFAM" id="SSF56719">
    <property type="entry name" value="Type II DNA topoisomerase"/>
    <property type="match status" value="1"/>
</dbReference>
<dbReference type="InterPro" id="IPR013757">
    <property type="entry name" value="Topo_IIA_A_a_sf"/>
</dbReference>
<keyword evidence="3" id="KW-1185">Reference proteome</keyword>
<dbReference type="EMBL" id="JBHSQK010000037">
    <property type="protein sequence ID" value="MFC5949755.1"/>
    <property type="molecule type" value="Genomic_DNA"/>
</dbReference>
<evidence type="ECO:0000313" key="3">
    <source>
        <dbReference type="Proteomes" id="UP001596119"/>
    </source>
</evidence>
<dbReference type="Gene3D" id="1.10.268.10">
    <property type="entry name" value="Topoisomerase, domain 3"/>
    <property type="match status" value="1"/>
</dbReference>
<name>A0ABW1I9J2_9PSEU</name>
<evidence type="ECO:0000256" key="1">
    <source>
        <dbReference type="ARBA" id="ARBA00000185"/>
    </source>
</evidence>
<reference evidence="3" key="1">
    <citation type="journal article" date="2019" name="Int. J. Syst. Evol. Microbiol.">
        <title>The Global Catalogue of Microorganisms (GCM) 10K type strain sequencing project: providing services to taxonomists for standard genome sequencing and annotation.</title>
        <authorList>
            <consortium name="The Broad Institute Genomics Platform"/>
            <consortium name="The Broad Institute Genome Sequencing Center for Infectious Disease"/>
            <person name="Wu L."/>
            <person name="Ma J."/>
        </authorList>
    </citation>
    <scope>NUCLEOTIDE SEQUENCE [LARGE SCALE GENOMIC DNA]</scope>
    <source>
        <strain evidence="3">CGMCC 4.7397</strain>
    </source>
</reference>
<comment type="caution">
    <text evidence="2">The sequence shown here is derived from an EMBL/GenBank/DDBJ whole genome shotgun (WGS) entry which is preliminary data.</text>
</comment>
<proteinExistence type="predicted"/>
<gene>
    <name evidence="2" type="ORF">ACFQH9_15885</name>
</gene>
<dbReference type="RefSeq" id="WP_379566897.1">
    <property type="nucleotide sequence ID" value="NZ_JBHSQK010000037.1"/>
</dbReference>
<accession>A0ABW1I9J2</accession>
<comment type="catalytic activity">
    <reaction evidence="1">
        <text>ATP-dependent breakage, passage and rejoining of double-stranded DNA.</text>
        <dbReference type="EC" id="5.6.2.2"/>
    </reaction>
</comment>
<evidence type="ECO:0008006" key="4">
    <source>
        <dbReference type="Google" id="ProtNLM"/>
    </source>
</evidence>
<dbReference type="Proteomes" id="UP001596119">
    <property type="component" value="Unassembled WGS sequence"/>
</dbReference>
<organism evidence="2 3">
    <name type="scientific">Pseudonocardia lutea</name>
    <dbReference type="NCBI Taxonomy" id="2172015"/>
    <lineage>
        <taxon>Bacteria</taxon>
        <taxon>Bacillati</taxon>
        <taxon>Actinomycetota</taxon>
        <taxon>Actinomycetes</taxon>
        <taxon>Pseudonocardiales</taxon>
        <taxon>Pseudonocardiaceae</taxon>
        <taxon>Pseudonocardia</taxon>
    </lineage>
</organism>